<keyword evidence="5" id="KW-0206">Cytoskeleton</keyword>
<evidence type="ECO:0000256" key="4">
    <source>
        <dbReference type="ARBA" id="ARBA00022490"/>
    </source>
</evidence>
<comment type="caution">
    <text evidence="7">The sequence shown here is derived from an EMBL/GenBank/DDBJ whole genome shotgun (WGS) entry which is preliminary data.</text>
</comment>
<sequence length="172" mass="18595">MSSTSLTSVGSRRNTLLSSEETELWELCYYGGVMMDPQVFRVVLDLLHMGIHPNATLDVLKKASHHSKYTAGKSEQNSGNKDTTSTLNSTSKSSKVSKQPSKQKSPKGDLRENQTNSTSKNSSSVLTDKKNTTVRSVASSKSRSSTSKHGVTGKTDISRANATSRVQSAPKK</sequence>
<evidence type="ECO:0000256" key="6">
    <source>
        <dbReference type="SAM" id="MobiDB-lite"/>
    </source>
</evidence>
<evidence type="ECO:0000256" key="2">
    <source>
        <dbReference type="ARBA" id="ARBA00004300"/>
    </source>
</evidence>
<feature type="compositionally biased region" description="Polar residues" evidence="6">
    <location>
        <begin position="158"/>
        <end position="172"/>
    </location>
</feature>
<keyword evidence="8" id="KW-1185">Reference proteome</keyword>
<feature type="region of interest" description="Disordered" evidence="6">
    <location>
        <begin position="68"/>
        <end position="172"/>
    </location>
</feature>
<evidence type="ECO:0000313" key="8">
    <source>
        <dbReference type="Proteomes" id="UP001642483"/>
    </source>
</evidence>
<organism evidence="7 8">
    <name type="scientific">Clavelina lepadiformis</name>
    <name type="common">Light-bulb sea squirt</name>
    <name type="synonym">Ascidia lepadiformis</name>
    <dbReference type="NCBI Taxonomy" id="159417"/>
    <lineage>
        <taxon>Eukaryota</taxon>
        <taxon>Metazoa</taxon>
        <taxon>Chordata</taxon>
        <taxon>Tunicata</taxon>
        <taxon>Ascidiacea</taxon>
        <taxon>Aplousobranchia</taxon>
        <taxon>Clavelinidae</taxon>
        <taxon>Clavelina</taxon>
    </lineage>
</organism>
<feature type="compositionally biased region" description="Low complexity" evidence="6">
    <location>
        <begin position="115"/>
        <end position="124"/>
    </location>
</feature>
<evidence type="ECO:0000256" key="3">
    <source>
        <dbReference type="ARBA" id="ARBA00007286"/>
    </source>
</evidence>
<dbReference type="EMBL" id="CAWYQH010000141">
    <property type="protein sequence ID" value="CAK8694507.1"/>
    <property type="molecule type" value="Genomic_DNA"/>
</dbReference>
<gene>
    <name evidence="7" type="ORF">CVLEPA_LOCUS27874</name>
</gene>
<feature type="compositionally biased region" description="Low complexity" evidence="6">
    <location>
        <begin position="80"/>
        <end position="103"/>
    </location>
</feature>
<name>A0ABP0GRZ3_CLALP</name>
<dbReference type="Proteomes" id="UP001642483">
    <property type="component" value="Unassembled WGS sequence"/>
</dbReference>
<dbReference type="Pfam" id="PF12926">
    <property type="entry name" value="MOZART2"/>
    <property type="match status" value="1"/>
</dbReference>
<accession>A0ABP0GRZ3</accession>
<dbReference type="PANTHER" id="PTHR28578:SF2">
    <property type="entry name" value="MITOTIC-SPINDLE ORGANIZING PROTEIN 2"/>
    <property type="match status" value="1"/>
</dbReference>
<comment type="similarity">
    <text evidence="3">Belongs to the MOZART2 family.</text>
</comment>
<feature type="compositionally biased region" description="Low complexity" evidence="6">
    <location>
        <begin position="133"/>
        <end position="148"/>
    </location>
</feature>
<proteinExistence type="inferred from homology"/>
<evidence type="ECO:0000313" key="7">
    <source>
        <dbReference type="EMBL" id="CAK8694507.1"/>
    </source>
</evidence>
<protein>
    <recommendedName>
        <fullName evidence="9">Mitotic-spindle organizing protein 2-like</fullName>
    </recommendedName>
</protein>
<dbReference type="InterPro" id="IPR024332">
    <property type="entry name" value="MOZART2"/>
</dbReference>
<reference evidence="7 8" key="1">
    <citation type="submission" date="2024-02" db="EMBL/GenBank/DDBJ databases">
        <authorList>
            <person name="Daric V."/>
            <person name="Darras S."/>
        </authorList>
    </citation>
    <scope>NUCLEOTIDE SEQUENCE [LARGE SCALE GENOMIC DNA]</scope>
</reference>
<evidence type="ECO:0000256" key="5">
    <source>
        <dbReference type="ARBA" id="ARBA00023212"/>
    </source>
</evidence>
<evidence type="ECO:0008006" key="9">
    <source>
        <dbReference type="Google" id="ProtNLM"/>
    </source>
</evidence>
<keyword evidence="4" id="KW-0963">Cytoplasm</keyword>
<evidence type="ECO:0000256" key="1">
    <source>
        <dbReference type="ARBA" id="ARBA00004186"/>
    </source>
</evidence>
<comment type="subcellular location">
    <subcellularLocation>
        <location evidence="2">Cytoplasm</location>
        <location evidence="2">Cytoskeleton</location>
        <location evidence="2">Microtubule organizing center</location>
        <location evidence="2">Centrosome</location>
    </subcellularLocation>
    <subcellularLocation>
        <location evidence="1">Cytoplasm</location>
        <location evidence="1">Cytoskeleton</location>
        <location evidence="1">Spindle</location>
    </subcellularLocation>
</comment>
<dbReference type="PANTHER" id="PTHR28578">
    <property type="entry name" value="MITOTIC-SPINDLE ORGANIZING PROTEIN 2A-RELATED"/>
    <property type="match status" value="1"/>
</dbReference>